<keyword evidence="6 8" id="KW-0472">Membrane</keyword>
<evidence type="ECO:0000256" key="5">
    <source>
        <dbReference type="ARBA" id="ARBA00022989"/>
    </source>
</evidence>
<dbReference type="EMBL" id="AP025594">
    <property type="protein sequence ID" value="BDG17493.1"/>
    <property type="molecule type" value="Genomic_DNA"/>
</dbReference>
<feature type="transmembrane region" description="Helical" evidence="8">
    <location>
        <begin position="12"/>
        <end position="35"/>
    </location>
</feature>
<gene>
    <name evidence="9" type="primary">glpF</name>
    <name evidence="9" type="ORF">TbrSNM41_22270</name>
</gene>
<dbReference type="Pfam" id="PF00230">
    <property type="entry name" value="MIP"/>
    <property type="match status" value="1"/>
</dbReference>
<keyword evidence="9" id="KW-0614">Plasmid</keyword>
<dbReference type="PRINTS" id="PR00783">
    <property type="entry name" value="MINTRINSICP"/>
</dbReference>
<dbReference type="InterPro" id="IPR023271">
    <property type="entry name" value="Aquaporin-like"/>
</dbReference>
<keyword evidence="3 7" id="KW-0813">Transport</keyword>
<dbReference type="InterPro" id="IPR000425">
    <property type="entry name" value="MIP"/>
</dbReference>
<feature type="transmembrane region" description="Helical" evidence="8">
    <location>
        <begin position="55"/>
        <end position="81"/>
    </location>
</feature>
<accession>A0ABN6NM35</accession>
<dbReference type="PANTHER" id="PTHR43829">
    <property type="entry name" value="AQUAPORIN OR AQUAGLYCEROPORIN RELATED"/>
    <property type="match status" value="1"/>
</dbReference>
<keyword evidence="10" id="KW-1185">Reference proteome</keyword>
<reference evidence="9 10" key="1">
    <citation type="journal article" date="2022" name="Microbiol. Resour. Announc.">
        <title>Complete Genome Sequences of Thermus Strains Isolated from Senami Hot Spring in Japan.</title>
        <authorList>
            <person name="Miyazaki K."/>
        </authorList>
    </citation>
    <scope>NUCLEOTIDE SEQUENCE [LARGE SCALE GENOMIC DNA]</scope>
    <source>
        <strain evidence="9 10">SNM4-1</strain>
        <plasmid evidence="9 10">pTbrSNM4-1b</plasmid>
    </source>
</reference>
<organism evidence="9 10">
    <name type="scientific">Thermus brockianus</name>
    <dbReference type="NCBI Taxonomy" id="56956"/>
    <lineage>
        <taxon>Bacteria</taxon>
        <taxon>Thermotogati</taxon>
        <taxon>Deinococcota</taxon>
        <taxon>Deinococci</taxon>
        <taxon>Thermales</taxon>
        <taxon>Thermaceae</taxon>
        <taxon>Thermus</taxon>
    </lineage>
</organism>
<evidence type="ECO:0000256" key="8">
    <source>
        <dbReference type="SAM" id="Phobius"/>
    </source>
</evidence>
<dbReference type="PROSITE" id="PS00221">
    <property type="entry name" value="MIP"/>
    <property type="match status" value="1"/>
</dbReference>
<evidence type="ECO:0000313" key="10">
    <source>
        <dbReference type="Proteomes" id="UP000831120"/>
    </source>
</evidence>
<evidence type="ECO:0000313" key="9">
    <source>
        <dbReference type="EMBL" id="BDG17493.1"/>
    </source>
</evidence>
<evidence type="ECO:0000256" key="3">
    <source>
        <dbReference type="ARBA" id="ARBA00022448"/>
    </source>
</evidence>
<dbReference type="Proteomes" id="UP000831120">
    <property type="component" value="Plasmid pTbrSNM4-1b"/>
</dbReference>
<dbReference type="SUPFAM" id="SSF81338">
    <property type="entry name" value="Aquaporin-like"/>
    <property type="match status" value="1"/>
</dbReference>
<feature type="transmembrane region" description="Helical" evidence="8">
    <location>
        <begin position="143"/>
        <end position="164"/>
    </location>
</feature>
<evidence type="ECO:0000256" key="4">
    <source>
        <dbReference type="ARBA" id="ARBA00022692"/>
    </source>
</evidence>
<name>A0ABN6NM35_THEBO</name>
<dbReference type="Gene3D" id="1.20.1080.10">
    <property type="entry name" value="Glycerol uptake facilitator protein"/>
    <property type="match status" value="1"/>
</dbReference>
<proteinExistence type="inferred from homology"/>
<dbReference type="RefSeq" id="WP_244363855.1">
    <property type="nucleotide sequence ID" value="NZ_AP025594.1"/>
</dbReference>
<dbReference type="PANTHER" id="PTHR43829:SF9">
    <property type="entry name" value="AQUAPORIN-9"/>
    <property type="match status" value="1"/>
</dbReference>
<comment type="subcellular location">
    <subcellularLocation>
        <location evidence="1">Membrane</location>
        <topology evidence="1">Multi-pass membrane protein</topology>
    </subcellularLocation>
</comment>
<dbReference type="InterPro" id="IPR022357">
    <property type="entry name" value="MIP_CS"/>
</dbReference>
<feature type="transmembrane region" description="Helical" evidence="8">
    <location>
        <begin position="214"/>
        <end position="236"/>
    </location>
</feature>
<feature type="transmembrane region" description="Helical" evidence="8">
    <location>
        <begin position="93"/>
        <end position="113"/>
    </location>
</feature>
<keyword evidence="5 8" id="KW-1133">Transmembrane helix</keyword>
<dbReference type="InterPro" id="IPR050363">
    <property type="entry name" value="MIP/Aquaporin"/>
</dbReference>
<evidence type="ECO:0000256" key="7">
    <source>
        <dbReference type="RuleBase" id="RU000477"/>
    </source>
</evidence>
<geneLocation type="plasmid" evidence="9 10">
    <name>pTbrSNM4-1b</name>
</geneLocation>
<evidence type="ECO:0000256" key="1">
    <source>
        <dbReference type="ARBA" id="ARBA00004141"/>
    </source>
</evidence>
<keyword evidence="4 7" id="KW-0812">Transmembrane</keyword>
<protein>
    <submittedName>
        <fullName evidence="9">Glycerol uptake facilitator protein</fullName>
    </submittedName>
</protein>
<comment type="similarity">
    <text evidence="2 7">Belongs to the MIP/aquaporin (TC 1.A.8) family.</text>
</comment>
<evidence type="ECO:0000256" key="6">
    <source>
        <dbReference type="ARBA" id="ARBA00023136"/>
    </source>
</evidence>
<sequence length="242" mass="25016">MEDPATRLQRAFLGEALGTFLLVLLTVGSAANAVLGPRLTPGAYGYDTLALGSGLAVLVGVLVSRALSGAHLNPAVTLGLALGGFFPWRLVPLYLFGQFMGGFLGALGAYLAYREGLLAQGLPNVFSTGPGFLRTAPEALYGFWGPMVAEVLGTFALMAVILFAGRDGRFLPLWLALTVAAVGYGLGGPGGFALNPARDLSPRLLAWLLGVEGAASPYAWVPALGPVLGAALAVALHRFHRA</sequence>
<feature type="transmembrane region" description="Helical" evidence="8">
    <location>
        <begin position="171"/>
        <end position="194"/>
    </location>
</feature>
<evidence type="ECO:0000256" key="2">
    <source>
        <dbReference type="ARBA" id="ARBA00006175"/>
    </source>
</evidence>